<comment type="caution">
    <text evidence="2">The sequence shown here is derived from an EMBL/GenBank/DDBJ whole genome shotgun (WGS) entry which is preliminary data.</text>
</comment>
<accession>A0A5B7I402</accession>
<evidence type="ECO:0000313" key="3">
    <source>
        <dbReference type="Proteomes" id="UP000324222"/>
    </source>
</evidence>
<reference evidence="2 3" key="1">
    <citation type="submission" date="2019-05" db="EMBL/GenBank/DDBJ databases">
        <title>Another draft genome of Portunus trituberculatus and its Hox gene families provides insights of decapod evolution.</title>
        <authorList>
            <person name="Jeong J.-H."/>
            <person name="Song I."/>
            <person name="Kim S."/>
            <person name="Choi T."/>
            <person name="Kim D."/>
            <person name="Ryu S."/>
            <person name="Kim W."/>
        </authorList>
    </citation>
    <scope>NUCLEOTIDE SEQUENCE [LARGE SCALE GENOMIC DNA]</scope>
    <source>
        <tissue evidence="2">Muscle</tissue>
    </source>
</reference>
<evidence type="ECO:0000313" key="2">
    <source>
        <dbReference type="EMBL" id="MPC79300.1"/>
    </source>
</evidence>
<organism evidence="2 3">
    <name type="scientific">Portunus trituberculatus</name>
    <name type="common">Swimming crab</name>
    <name type="synonym">Neptunus trituberculatus</name>
    <dbReference type="NCBI Taxonomy" id="210409"/>
    <lineage>
        <taxon>Eukaryota</taxon>
        <taxon>Metazoa</taxon>
        <taxon>Ecdysozoa</taxon>
        <taxon>Arthropoda</taxon>
        <taxon>Crustacea</taxon>
        <taxon>Multicrustacea</taxon>
        <taxon>Malacostraca</taxon>
        <taxon>Eumalacostraca</taxon>
        <taxon>Eucarida</taxon>
        <taxon>Decapoda</taxon>
        <taxon>Pleocyemata</taxon>
        <taxon>Brachyura</taxon>
        <taxon>Eubrachyura</taxon>
        <taxon>Portunoidea</taxon>
        <taxon>Portunidae</taxon>
        <taxon>Portuninae</taxon>
        <taxon>Portunus</taxon>
    </lineage>
</organism>
<protein>
    <submittedName>
        <fullName evidence="2">Uncharacterized protein</fullName>
    </submittedName>
</protein>
<feature type="region of interest" description="Disordered" evidence="1">
    <location>
        <begin position="21"/>
        <end position="50"/>
    </location>
</feature>
<dbReference type="EMBL" id="VSRR010050766">
    <property type="protein sequence ID" value="MPC79300.1"/>
    <property type="molecule type" value="Genomic_DNA"/>
</dbReference>
<name>A0A5B7I402_PORTR</name>
<gene>
    <name evidence="2" type="ORF">E2C01_073821</name>
</gene>
<keyword evidence="3" id="KW-1185">Reference proteome</keyword>
<dbReference type="Proteomes" id="UP000324222">
    <property type="component" value="Unassembled WGS sequence"/>
</dbReference>
<sequence>MEGTCLPHASVCDGVKRTEGSLKKRKEESLEKRREGSLKTMRTNRQEKARMSIHQEKTNLLKITDIINNLNLNSSEKTNRKLIFRKNSLLSLKQVNPFLLNLNWNLQKTYPRKKMCFPFYLNQNRKTTELRKEDIHFLYLNLN</sequence>
<proteinExistence type="predicted"/>
<evidence type="ECO:0000256" key="1">
    <source>
        <dbReference type="SAM" id="MobiDB-lite"/>
    </source>
</evidence>
<dbReference type="AlphaFoldDB" id="A0A5B7I402"/>
<feature type="compositionally biased region" description="Basic and acidic residues" evidence="1">
    <location>
        <begin position="21"/>
        <end position="37"/>
    </location>
</feature>